<proteinExistence type="predicted"/>
<dbReference type="EMBL" id="SRHE01000697">
    <property type="protein sequence ID" value="TWW08378.1"/>
    <property type="molecule type" value="Genomic_DNA"/>
</dbReference>
<dbReference type="InterPro" id="IPR051043">
    <property type="entry name" value="Sulfatase_Mod_Factor_Kinase"/>
</dbReference>
<dbReference type="SUPFAM" id="SSF56436">
    <property type="entry name" value="C-type lectin-like"/>
    <property type="match status" value="1"/>
</dbReference>
<dbReference type="GO" id="GO:0120147">
    <property type="term" value="F:formylglycine-generating oxidase activity"/>
    <property type="evidence" value="ECO:0007669"/>
    <property type="project" value="TreeGrafter"/>
</dbReference>
<dbReference type="InterPro" id="IPR005532">
    <property type="entry name" value="SUMF_dom"/>
</dbReference>
<feature type="domain" description="Sulfatase-modifying factor enzyme-like" evidence="1">
    <location>
        <begin position="1"/>
        <end position="69"/>
    </location>
</feature>
<gene>
    <name evidence="2" type="ORF">E3A20_24910</name>
</gene>
<reference evidence="2 3" key="1">
    <citation type="submission" date="2019-08" db="EMBL/GenBank/DDBJ databases">
        <title>100 year-old enigma solved: identification of Planctomyces bekefii, the type genus and species of the phylum Planctomycetes.</title>
        <authorList>
            <person name="Svetlana D.N."/>
            <person name="Overmann J."/>
        </authorList>
    </citation>
    <scope>NUCLEOTIDE SEQUENCE [LARGE SCALE GENOMIC DNA]</scope>
    <source>
        <strain evidence="2">Phe10_nw2017</strain>
    </source>
</reference>
<reference evidence="2 3" key="2">
    <citation type="submission" date="2019-08" db="EMBL/GenBank/DDBJ databases">
        <authorList>
            <person name="Henke P."/>
        </authorList>
    </citation>
    <scope>NUCLEOTIDE SEQUENCE [LARGE SCALE GENOMIC DNA]</scope>
    <source>
        <strain evidence="2">Phe10_nw2017</strain>
    </source>
</reference>
<name>A0A5C6M1B5_9PLAN</name>
<dbReference type="Pfam" id="PF03781">
    <property type="entry name" value="FGE-sulfatase"/>
    <property type="match status" value="1"/>
</dbReference>
<comment type="caution">
    <text evidence="2">The sequence shown here is derived from an EMBL/GenBank/DDBJ whole genome shotgun (WGS) entry which is preliminary data.</text>
</comment>
<dbReference type="InterPro" id="IPR016187">
    <property type="entry name" value="CTDL_fold"/>
</dbReference>
<sequence length="71" mass="8022">MHGNVWEWCSDWFGDYPSTPLTDPRGPDSGSFRVLRGGSFQHEPYKARCAVRNYDAPEGRSSDGGFRLVLE</sequence>
<protein>
    <recommendedName>
        <fullName evidence="1">Sulfatase-modifying factor enzyme-like domain-containing protein</fullName>
    </recommendedName>
</protein>
<dbReference type="PANTHER" id="PTHR23150">
    <property type="entry name" value="SULFATASE MODIFYING FACTOR 1, 2"/>
    <property type="match status" value="1"/>
</dbReference>
<evidence type="ECO:0000313" key="2">
    <source>
        <dbReference type="EMBL" id="TWW08378.1"/>
    </source>
</evidence>
<accession>A0A5C6M1B5</accession>
<dbReference type="AlphaFoldDB" id="A0A5C6M1B5"/>
<keyword evidence="3" id="KW-1185">Reference proteome</keyword>
<evidence type="ECO:0000313" key="3">
    <source>
        <dbReference type="Proteomes" id="UP000321083"/>
    </source>
</evidence>
<dbReference type="Proteomes" id="UP000321083">
    <property type="component" value="Unassembled WGS sequence"/>
</dbReference>
<dbReference type="PANTHER" id="PTHR23150:SF19">
    <property type="entry name" value="FORMYLGLYCINE-GENERATING ENZYME"/>
    <property type="match status" value="1"/>
</dbReference>
<dbReference type="InterPro" id="IPR042095">
    <property type="entry name" value="SUMF_sf"/>
</dbReference>
<dbReference type="Gene3D" id="3.90.1580.10">
    <property type="entry name" value="paralog of FGE (formylglycine-generating enzyme)"/>
    <property type="match status" value="1"/>
</dbReference>
<organism evidence="2 3">
    <name type="scientific">Planctomyces bekefii</name>
    <dbReference type="NCBI Taxonomy" id="1653850"/>
    <lineage>
        <taxon>Bacteria</taxon>
        <taxon>Pseudomonadati</taxon>
        <taxon>Planctomycetota</taxon>
        <taxon>Planctomycetia</taxon>
        <taxon>Planctomycetales</taxon>
        <taxon>Planctomycetaceae</taxon>
        <taxon>Planctomyces</taxon>
    </lineage>
</organism>
<evidence type="ECO:0000259" key="1">
    <source>
        <dbReference type="Pfam" id="PF03781"/>
    </source>
</evidence>